<name>A0A0L1IRY0_ASPN3</name>
<dbReference type="AlphaFoldDB" id="A0A0L1IRY0"/>
<dbReference type="Gene3D" id="1.20.1290.10">
    <property type="entry name" value="AhpD-like"/>
    <property type="match status" value="1"/>
</dbReference>
<dbReference type="GeneID" id="26811527"/>
<dbReference type="PANTHER" id="PTHR34846">
    <property type="entry name" value="4-CARBOXYMUCONOLACTONE DECARBOXYLASE FAMILY PROTEIN (AFU_ORTHOLOGUE AFUA_6G11590)"/>
    <property type="match status" value="1"/>
</dbReference>
<dbReference type="RefSeq" id="XP_015402851.1">
    <property type="nucleotide sequence ID" value="XM_015554979.1"/>
</dbReference>
<protein>
    <recommendedName>
        <fullName evidence="3">Carboxymuconolactone decarboxylase-like domain-containing protein</fullName>
    </recommendedName>
</protein>
<dbReference type="PANTHER" id="PTHR34846:SF5">
    <property type="entry name" value="CARBOXYMUCONOLACTONE DECARBOXYLASE-LIKE DOMAIN-CONTAINING PROTEIN"/>
    <property type="match status" value="1"/>
</dbReference>
<proteinExistence type="predicted"/>
<dbReference type="InterPro" id="IPR029032">
    <property type="entry name" value="AhpD-like"/>
</dbReference>
<comment type="caution">
    <text evidence="1">The sequence shown here is derived from an EMBL/GenBank/DDBJ whole genome shotgun (WGS) entry which is preliminary data.</text>
</comment>
<dbReference type="OrthoDB" id="2567457at2759"/>
<sequence>MTSWSNRDITNNHLLPYVDSATAPEEVGAALKTLPFERNIFKSNALTADLQLLANAPTFFPTFMKLLTCAWSPQRSLRSKDWQLVVLRTASLLDAPYEWDVNEPVARVFGYTDAHLAGLRSGDLSSTELFSDRQRLISAVVEDLCLRNRVNQDTVLKAKQVLGDEALMDLFYTQAIYAFLARTMNSCLIDFDAPIPGLEDMLRQYNAAIIERESAYTD</sequence>
<dbReference type="EMBL" id="JNOM01000395">
    <property type="protein sequence ID" value="KNG81928.1"/>
    <property type="molecule type" value="Genomic_DNA"/>
</dbReference>
<dbReference type="Proteomes" id="UP000037505">
    <property type="component" value="Unassembled WGS sequence"/>
</dbReference>
<keyword evidence="2" id="KW-1185">Reference proteome</keyword>
<accession>A0A0L1IRY0</accession>
<dbReference type="SUPFAM" id="SSF69118">
    <property type="entry name" value="AhpD-like"/>
    <property type="match status" value="1"/>
</dbReference>
<gene>
    <name evidence="1" type="ORF">ANOM_009723</name>
</gene>
<organism evidence="1 2">
    <name type="scientific">Aspergillus nomiae NRRL (strain ATCC 15546 / NRRL 13137 / CBS 260.88 / M93)</name>
    <dbReference type="NCBI Taxonomy" id="1509407"/>
    <lineage>
        <taxon>Eukaryota</taxon>
        <taxon>Fungi</taxon>
        <taxon>Dikarya</taxon>
        <taxon>Ascomycota</taxon>
        <taxon>Pezizomycotina</taxon>
        <taxon>Eurotiomycetes</taxon>
        <taxon>Eurotiomycetidae</taxon>
        <taxon>Eurotiales</taxon>
        <taxon>Aspergillaceae</taxon>
        <taxon>Aspergillus</taxon>
        <taxon>Aspergillus subgen. Circumdati</taxon>
    </lineage>
</organism>
<reference evidence="1 2" key="1">
    <citation type="submission" date="2014-06" db="EMBL/GenBank/DDBJ databases">
        <title>The Genome of the Aflatoxigenic Filamentous Fungus Aspergillus nomius.</title>
        <authorList>
            <person name="Moore M.G."/>
            <person name="Shannon B.M."/>
            <person name="Brian M.M."/>
        </authorList>
    </citation>
    <scope>NUCLEOTIDE SEQUENCE [LARGE SCALE GENOMIC DNA]</scope>
    <source>
        <strain evidence="1 2">NRRL 13137</strain>
    </source>
</reference>
<dbReference type="STRING" id="1509407.A0A0L1IRY0"/>
<evidence type="ECO:0008006" key="3">
    <source>
        <dbReference type="Google" id="ProtNLM"/>
    </source>
</evidence>
<evidence type="ECO:0000313" key="2">
    <source>
        <dbReference type="Proteomes" id="UP000037505"/>
    </source>
</evidence>
<evidence type="ECO:0000313" key="1">
    <source>
        <dbReference type="EMBL" id="KNG81928.1"/>
    </source>
</evidence>